<feature type="domain" description="Fork-head" evidence="3">
    <location>
        <begin position="69"/>
        <end position="144"/>
    </location>
</feature>
<dbReference type="AlphaFoldDB" id="A0AAV1HH41"/>
<evidence type="ECO:0000256" key="2">
    <source>
        <dbReference type="PROSITE-ProRule" id="PRU00089"/>
    </source>
</evidence>
<gene>
    <name evidence="4" type="ORF">XNOV1_A000986</name>
</gene>
<dbReference type="Gene3D" id="1.10.10.10">
    <property type="entry name" value="Winged helix-like DNA-binding domain superfamily/Winged helix DNA-binding domain"/>
    <property type="match status" value="1"/>
</dbReference>
<dbReference type="Proteomes" id="UP001178508">
    <property type="component" value="Chromosome 21"/>
</dbReference>
<dbReference type="PANTHER" id="PTHR47316">
    <property type="entry name" value="FORKHEAD BOX PROTEIN H1"/>
    <property type="match status" value="1"/>
</dbReference>
<dbReference type="InterPro" id="IPR052327">
    <property type="entry name" value="Activin_resp_transcr_regulator"/>
</dbReference>
<sequence length="313" mass="34945">MYLNLFLHKASDQDINPHLVAAGPHLLSVKRCILCQFWSLICLTLGMKLQTKMEKSGSSGCGSQQRLFKKSTTYLAKIAVVLQDAPGKMLTFPQLMAKLQPIVSGERRIVEGNIRVCLSSNNCFVKIPLIIDFIDSKRNYWKLDVSQVTPKMVRRHFKGLLQLFPELACKVETPEQSSPAPLSPESSSYSTEQIRCEVKFSGPFSIESLLKRDSTPPRAPVPCSVSVRAEQQGVMKKMSLSWDSEQLLQQASDSSYPVVSAEGGTHHGLCKPIRRTHVYSSFPVYSRAHYNIPNSGYITHSLPASTHDALRFC</sequence>
<dbReference type="PROSITE" id="PS50039">
    <property type="entry name" value="FORK_HEAD_3"/>
    <property type="match status" value="1"/>
</dbReference>
<keyword evidence="2" id="KW-0539">Nucleus</keyword>
<reference evidence="4" key="1">
    <citation type="submission" date="2023-08" db="EMBL/GenBank/DDBJ databases">
        <authorList>
            <person name="Alioto T."/>
            <person name="Alioto T."/>
            <person name="Gomez Garrido J."/>
        </authorList>
    </citation>
    <scope>NUCLEOTIDE SEQUENCE</scope>
</reference>
<protein>
    <submittedName>
        <fullName evidence="4">Forkhead box protein H1</fullName>
    </submittedName>
</protein>
<dbReference type="EMBL" id="OY660884">
    <property type="protein sequence ID" value="CAJ1083978.1"/>
    <property type="molecule type" value="Genomic_DNA"/>
</dbReference>
<dbReference type="GO" id="GO:0005634">
    <property type="term" value="C:nucleus"/>
    <property type="evidence" value="ECO:0007669"/>
    <property type="project" value="UniProtKB-SubCell"/>
</dbReference>
<dbReference type="InterPro" id="IPR036388">
    <property type="entry name" value="WH-like_DNA-bd_sf"/>
</dbReference>
<feature type="DNA-binding region" description="Fork-head" evidence="2">
    <location>
        <begin position="69"/>
        <end position="144"/>
    </location>
</feature>
<evidence type="ECO:0000259" key="3">
    <source>
        <dbReference type="PROSITE" id="PS50039"/>
    </source>
</evidence>
<keyword evidence="5" id="KW-1185">Reference proteome</keyword>
<accession>A0AAV1HH41</accession>
<dbReference type="PANTHER" id="PTHR47316:SF1">
    <property type="entry name" value="FORKHEAD BOX PROTEIN H1"/>
    <property type="match status" value="1"/>
</dbReference>
<dbReference type="InterPro" id="IPR001766">
    <property type="entry name" value="Fork_head_dom"/>
</dbReference>
<dbReference type="SUPFAM" id="SSF46785">
    <property type="entry name" value="Winged helix' DNA-binding domain"/>
    <property type="match status" value="1"/>
</dbReference>
<evidence type="ECO:0000256" key="1">
    <source>
        <dbReference type="ARBA" id="ARBA00023125"/>
    </source>
</evidence>
<dbReference type="GO" id="GO:0043565">
    <property type="term" value="F:sequence-specific DNA binding"/>
    <property type="evidence" value="ECO:0007669"/>
    <property type="project" value="InterPro"/>
</dbReference>
<keyword evidence="1 2" id="KW-0238">DNA-binding</keyword>
<proteinExistence type="predicted"/>
<name>A0AAV1HH41_XYRNO</name>
<dbReference type="GO" id="GO:0003700">
    <property type="term" value="F:DNA-binding transcription factor activity"/>
    <property type="evidence" value="ECO:0007669"/>
    <property type="project" value="InterPro"/>
</dbReference>
<comment type="subcellular location">
    <subcellularLocation>
        <location evidence="2">Nucleus</location>
    </subcellularLocation>
</comment>
<organism evidence="4 5">
    <name type="scientific">Xyrichtys novacula</name>
    <name type="common">Pearly razorfish</name>
    <name type="synonym">Hemipteronotus novacula</name>
    <dbReference type="NCBI Taxonomy" id="13765"/>
    <lineage>
        <taxon>Eukaryota</taxon>
        <taxon>Metazoa</taxon>
        <taxon>Chordata</taxon>
        <taxon>Craniata</taxon>
        <taxon>Vertebrata</taxon>
        <taxon>Euteleostomi</taxon>
        <taxon>Actinopterygii</taxon>
        <taxon>Neopterygii</taxon>
        <taxon>Teleostei</taxon>
        <taxon>Neoteleostei</taxon>
        <taxon>Acanthomorphata</taxon>
        <taxon>Eupercaria</taxon>
        <taxon>Labriformes</taxon>
        <taxon>Labridae</taxon>
        <taxon>Xyrichtys</taxon>
    </lineage>
</organism>
<evidence type="ECO:0000313" key="5">
    <source>
        <dbReference type="Proteomes" id="UP001178508"/>
    </source>
</evidence>
<evidence type="ECO:0000313" key="4">
    <source>
        <dbReference type="EMBL" id="CAJ1083978.1"/>
    </source>
</evidence>
<dbReference type="InterPro" id="IPR036390">
    <property type="entry name" value="WH_DNA-bd_sf"/>
</dbReference>